<feature type="transmembrane region" description="Helical" evidence="6">
    <location>
        <begin position="192"/>
        <end position="213"/>
    </location>
</feature>
<feature type="transmembrane region" description="Helical" evidence="6">
    <location>
        <begin position="241"/>
        <end position="258"/>
    </location>
</feature>
<dbReference type="Proteomes" id="UP000182284">
    <property type="component" value="Unassembled WGS sequence"/>
</dbReference>
<feature type="transmembrane region" description="Helical" evidence="6">
    <location>
        <begin position="278"/>
        <end position="303"/>
    </location>
</feature>
<dbReference type="PANTHER" id="PTHR47089">
    <property type="entry name" value="ABC TRANSPORTER, PERMEASE PROTEIN"/>
    <property type="match status" value="1"/>
</dbReference>
<keyword evidence="7" id="KW-0813">Transport</keyword>
<evidence type="ECO:0000256" key="4">
    <source>
        <dbReference type="ARBA" id="ARBA00022989"/>
    </source>
</evidence>
<dbReference type="EMBL" id="FNBL01000018">
    <property type="protein sequence ID" value="SDG37334.1"/>
    <property type="molecule type" value="Genomic_DNA"/>
</dbReference>
<dbReference type="CDD" id="cd06580">
    <property type="entry name" value="TM_PBP1_transp_TpRbsC_like"/>
    <property type="match status" value="1"/>
</dbReference>
<dbReference type="Pfam" id="PF02653">
    <property type="entry name" value="BPD_transp_2"/>
    <property type="match status" value="1"/>
</dbReference>
<protein>
    <submittedName>
        <fullName evidence="7">Simple sugar transport system permease protein</fullName>
    </submittedName>
</protein>
<reference evidence="7 8" key="1">
    <citation type="submission" date="2016-10" db="EMBL/GenBank/DDBJ databases">
        <authorList>
            <person name="de Groot N.N."/>
        </authorList>
    </citation>
    <scope>NUCLEOTIDE SEQUENCE [LARGE SCALE GENOMIC DNA]</scope>
    <source>
        <strain evidence="7 8">DSM 27375</strain>
    </source>
</reference>
<keyword evidence="2" id="KW-1003">Cell membrane</keyword>
<evidence type="ECO:0000313" key="7">
    <source>
        <dbReference type="EMBL" id="SDG37334.1"/>
    </source>
</evidence>
<proteinExistence type="predicted"/>
<keyword evidence="3 6" id="KW-0812">Transmembrane</keyword>
<dbReference type="RefSeq" id="WP_074647140.1">
    <property type="nucleotide sequence ID" value="NZ_FNBL01000018.1"/>
</dbReference>
<dbReference type="OrthoDB" id="9809785at2"/>
<evidence type="ECO:0000256" key="1">
    <source>
        <dbReference type="ARBA" id="ARBA00004651"/>
    </source>
</evidence>
<comment type="subcellular location">
    <subcellularLocation>
        <location evidence="1">Cell membrane</location>
        <topology evidence="1">Multi-pass membrane protein</topology>
    </subcellularLocation>
</comment>
<keyword evidence="5 6" id="KW-0472">Membrane</keyword>
<dbReference type="GO" id="GO:0022857">
    <property type="term" value="F:transmembrane transporter activity"/>
    <property type="evidence" value="ECO:0007669"/>
    <property type="project" value="InterPro"/>
</dbReference>
<gene>
    <name evidence="7" type="ORF">SAMN04488117_11825</name>
</gene>
<evidence type="ECO:0000256" key="3">
    <source>
        <dbReference type="ARBA" id="ARBA00022692"/>
    </source>
</evidence>
<evidence type="ECO:0000256" key="5">
    <source>
        <dbReference type="ARBA" id="ARBA00023136"/>
    </source>
</evidence>
<accession>A0A1G7TQU3</accession>
<name>A0A1G7TQU3_9RHOB</name>
<dbReference type="AlphaFoldDB" id="A0A1G7TQU3"/>
<evidence type="ECO:0000256" key="6">
    <source>
        <dbReference type="SAM" id="Phobius"/>
    </source>
</evidence>
<feature type="transmembrane region" description="Helical" evidence="6">
    <location>
        <begin position="315"/>
        <end position="333"/>
    </location>
</feature>
<dbReference type="PANTHER" id="PTHR47089:SF1">
    <property type="entry name" value="GUANOSINE ABC TRANSPORTER PERMEASE PROTEIN NUPP"/>
    <property type="match status" value="1"/>
</dbReference>
<feature type="transmembrane region" description="Helical" evidence="6">
    <location>
        <begin position="63"/>
        <end position="81"/>
    </location>
</feature>
<sequence>MSYRLQRMPVAAPSVLFAARVLSVILALLTAAVVLALSGKDPVALGGKVLSSTFGSSFGLEDLSLLFSPLLYCGLAVAVGLRIGAWNIGAEGQFNLGAFAATGVALFVPGPTWLLVPLMALTGMAGGALWILIPTLAKAYADVSELITTLLMNFVALLLVYWVATGPWLDPSGMALATTARLSVSVPYVWGIVHWGLPVALMLAIGLAVMFAYTRWGYEVRIGGGNPGAAAYAGMPVQRHVIIVMLMSGAIAGLGGMMEVAGTVGRLQGGISNNYGYLGIMVAVLARAAPLGVIATAFFMAVILNGGIVLQSQGLTTHTVLAVTGLILFYAAIADEVARYRLIPTTGKVTPKGAR</sequence>
<dbReference type="InterPro" id="IPR001851">
    <property type="entry name" value="ABC_transp_permease"/>
</dbReference>
<organism evidence="7 8">
    <name type="scientific">Celeribacter baekdonensis</name>
    <dbReference type="NCBI Taxonomy" id="875171"/>
    <lineage>
        <taxon>Bacteria</taxon>
        <taxon>Pseudomonadati</taxon>
        <taxon>Pseudomonadota</taxon>
        <taxon>Alphaproteobacteria</taxon>
        <taxon>Rhodobacterales</taxon>
        <taxon>Roseobacteraceae</taxon>
        <taxon>Celeribacter</taxon>
    </lineage>
</organism>
<feature type="transmembrane region" description="Helical" evidence="6">
    <location>
        <begin position="88"/>
        <end position="108"/>
    </location>
</feature>
<keyword evidence="4 6" id="KW-1133">Transmembrane helix</keyword>
<evidence type="ECO:0000313" key="8">
    <source>
        <dbReference type="Proteomes" id="UP000182284"/>
    </source>
</evidence>
<feature type="transmembrane region" description="Helical" evidence="6">
    <location>
        <begin position="114"/>
        <end position="133"/>
    </location>
</feature>
<evidence type="ECO:0000256" key="2">
    <source>
        <dbReference type="ARBA" id="ARBA00022475"/>
    </source>
</evidence>
<dbReference type="GO" id="GO:0005886">
    <property type="term" value="C:plasma membrane"/>
    <property type="evidence" value="ECO:0007669"/>
    <property type="project" value="UniProtKB-SubCell"/>
</dbReference>
<feature type="transmembrane region" description="Helical" evidence="6">
    <location>
        <begin position="145"/>
        <end position="164"/>
    </location>
</feature>
<keyword evidence="7" id="KW-0762">Sugar transport</keyword>